<dbReference type="GO" id="GO:0043386">
    <property type="term" value="P:mycotoxin biosynthetic process"/>
    <property type="evidence" value="ECO:0007669"/>
    <property type="project" value="InterPro"/>
</dbReference>
<evidence type="ECO:0000256" key="1">
    <source>
        <dbReference type="ARBA" id="ARBA00035112"/>
    </source>
</evidence>
<dbReference type="Proteomes" id="UP000664534">
    <property type="component" value="Unassembled WGS sequence"/>
</dbReference>
<comment type="caution">
    <text evidence="3">The sequence shown here is derived from an EMBL/GenBank/DDBJ whole genome shotgun (WGS) entry which is preliminary data.</text>
</comment>
<gene>
    <name evidence="3" type="ORF">IMSHALPRED_001944</name>
</gene>
<reference evidence="3" key="1">
    <citation type="submission" date="2021-03" db="EMBL/GenBank/DDBJ databases">
        <authorList>
            <person name="Tagirdzhanova G."/>
        </authorList>
    </citation>
    <scope>NUCLEOTIDE SEQUENCE</scope>
</reference>
<evidence type="ECO:0000313" key="4">
    <source>
        <dbReference type="Proteomes" id="UP000664534"/>
    </source>
</evidence>
<dbReference type="Pfam" id="PF11807">
    <property type="entry name" value="UstYa"/>
    <property type="match status" value="1"/>
</dbReference>
<keyword evidence="2" id="KW-0812">Transmembrane</keyword>
<dbReference type="PANTHER" id="PTHR33365">
    <property type="entry name" value="YALI0B05434P"/>
    <property type="match status" value="1"/>
</dbReference>
<evidence type="ECO:0000313" key="3">
    <source>
        <dbReference type="EMBL" id="CAF9914563.1"/>
    </source>
</evidence>
<dbReference type="EMBL" id="CAJPDT010000013">
    <property type="protein sequence ID" value="CAF9914563.1"/>
    <property type="molecule type" value="Genomic_DNA"/>
</dbReference>
<sequence>MASKEYRLIQEETGPDEIFTHYHDNIPSLSKKRRLVTYILCITLALSLAANALLTLHSLRRPYDIPPNKTAFAGLERNTPIAWTDDSAFASHNRSTWDQAWASLNPDTGYVAISDAFALRTGLHESQRWPWDASKGLYLLQGYHSLHCLTILRASLVEMHDQKPQSLHFRHINHCLDGLRQEIVCNADDTPRYSGLDQEEGTGRGQVRMCRDWGKLEEWAERHSACYEYEPGVESLEGGIPLDRFKHCPDGSEPWMGGVGGG</sequence>
<name>A0A8H3F2K4_9LECA</name>
<dbReference type="InterPro" id="IPR021765">
    <property type="entry name" value="UstYa-like"/>
</dbReference>
<accession>A0A8H3F2K4</accession>
<keyword evidence="2" id="KW-1133">Transmembrane helix</keyword>
<dbReference type="OrthoDB" id="3687641at2759"/>
<protein>
    <submittedName>
        <fullName evidence="3">Uncharacterized protein</fullName>
    </submittedName>
</protein>
<comment type="similarity">
    <text evidence="1">Belongs to the ustYa family.</text>
</comment>
<proteinExistence type="inferred from homology"/>
<keyword evidence="4" id="KW-1185">Reference proteome</keyword>
<organism evidence="3 4">
    <name type="scientific">Imshaugia aleurites</name>
    <dbReference type="NCBI Taxonomy" id="172621"/>
    <lineage>
        <taxon>Eukaryota</taxon>
        <taxon>Fungi</taxon>
        <taxon>Dikarya</taxon>
        <taxon>Ascomycota</taxon>
        <taxon>Pezizomycotina</taxon>
        <taxon>Lecanoromycetes</taxon>
        <taxon>OSLEUM clade</taxon>
        <taxon>Lecanoromycetidae</taxon>
        <taxon>Lecanorales</taxon>
        <taxon>Lecanorineae</taxon>
        <taxon>Parmeliaceae</taxon>
        <taxon>Imshaugia</taxon>
    </lineage>
</organism>
<dbReference type="PANTHER" id="PTHR33365:SF6">
    <property type="entry name" value="OXIDASE USTYA"/>
    <property type="match status" value="1"/>
</dbReference>
<keyword evidence="2" id="KW-0472">Membrane</keyword>
<evidence type="ECO:0000256" key="2">
    <source>
        <dbReference type="SAM" id="Phobius"/>
    </source>
</evidence>
<dbReference type="AlphaFoldDB" id="A0A8H3F2K4"/>
<feature type="transmembrane region" description="Helical" evidence="2">
    <location>
        <begin position="35"/>
        <end position="54"/>
    </location>
</feature>